<dbReference type="GO" id="GO:0012505">
    <property type="term" value="C:endomembrane system"/>
    <property type="evidence" value="ECO:0007669"/>
    <property type="project" value="UniProtKB-SubCell"/>
</dbReference>
<feature type="transmembrane region" description="Helical" evidence="6">
    <location>
        <begin position="53"/>
        <end position="71"/>
    </location>
</feature>
<evidence type="ECO:0000256" key="3">
    <source>
        <dbReference type="ARBA" id="ARBA00022692"/>
    </source>
</evidence>
<dbReference type="Proteomes" id="UP001378592">
    <property type="component" value="Unassembled WGS sequence"/>
</dbReference>
<evidence type="ECO:0000313" key="9">
    <source>
        <dbReference type="Proteomes" id="UP001378592"/>
    </source>
</evidence>
<protein>
    <recommendedName>
        <fullName evidence="7">CWH43-like N-terminal domain-containing protein</fullName>
    </recommendedName>
</protein>
<proteinExistence type="inferred from homology"/>
<comment type="subcellular location">
    <subcellularLocation>
        <location evidence="1">Endomembrane system</location>
        <topology evidence="1">Multi-pass membrane protein</topology>
    </subcellularLocation>
</comment>
<dbReference type="PANTHER" id="PTHR21324">
    <property type="entry name" value="FASTING-INDUCIBLE INTEGRAL MEMBRANE PROTEIN TM6P1-RELATED"/>
    <property type="match status" value="1"/>
</dbReference>
<evidence type="ECO:0000256" key="1">
    <source>
        <dbReference type="ARBA" id="ARBA00004127"/>
    </source>
</evidence>
<reference evidence="8 9" key="1">
    <citation type="submission" date="2024-03" db="EMBL/GenBank/DDBJ databases">
        <title>The genome assembly and annotation of the cricket Gryllus longicercus Weissman &amp; Gray.</title>
        <authorList>
            <person name="Szrajer S."/>
            <person name="Gray D."/>
            <person name="Ylla G."/>
        </authorList>
    </citation>
    <scope>NUCLEOTIDE SEQUENCE [LARGE SCALE GENOMIC DNA]</scope>
    <source>
        <strain evidence="8">DAG 2021-001</strain>
        <tissue evidence="8">Whole body minus gut</tissue>
    </source>
</reference>
<evidence type="ECO:0000259" key="7">
    <source>
        <dbReference type="Pfam" id="PF10277"/>
    </source>
</evidence>
<gene>
    <name evidence="8" type="ORF">R5R35_000096</name>
</gene>
<name>A0AAN9VMY3_9ORTH</name>
<dbReference type="Pfam" id="PF10277">
    <property type="entry name" value="Frag1"/>
    <property type="match status" value="1"/>
</dbReference>
<feature type="transmembrane region" description="Helical" evidence="6">
    <location>
        <begin position="203"/>
        <end position="224"/>
    </location>
</feature>
<evidence type="ECO:0000256" key="4">
    <source>
        <dbReference type="ARBA" id="ARBA00022989"/>
    </source>
</evidence>
<keyword evidence="5 6" id="KW-0472">Membrane</keyword>
<accession>A0AAN9VMY3</accession>
<feature type="transmembrane region" description="Helical" evidence="6">
    <location>
        <begin position="159"/>
        <end position="183"/>
    </location>
</feature>
<evidence type="ECO:0000256" key="6">
    <source>
        <dbReference type="SAM" id="Phobius"/>
    </source>
</evidence>
<feature type="transmembrane region" description="Helical" evidence="6">
    <location>
        <begin position="119"/>
        <end position="139"/>
    </location>
</feature>
<feature type="domain" description="CWH43-like N-terminal" evidence="7">
    <location>
        <begin position="7"/>
        <end position="230"/>
    </location>
</feature>
<evidence type="ECO:0000256" key="5">
    <source>
        <dbReference type="ARBA" id="ARBA00023136"/>
    </source>
</evidence>
<dbReference type="EMBL" id="JAZDUA010000214">
    <property type="protein sequence ID" value="KAK7863987.1"/>
    <property type="molecule type" value="Genomic_DNA"/>
</dbReference>
<feature type="transmembrane region" description="Helical" evidence="6">
    <location>
        <begin position="12"/>
        <end position="33"/>
    </location>
</feature>
<comment type="caution">
    <text evidence="8">The sequence shown here is derived from an EMBL/GenBank/DDBJ whole genome shotgun (WGS) entry which is preliminary data.</text>
</comment>
<keyword evidence="3 6" id="KW-0812">Transmembrane</keyword>
<organism evidence="8 9">
    <name type="scientific">Gryllus longicercus</name>
    <dbReference type="NCBI Taxonomy" id="2509291"/>
    <lineage>
        <taxon>Eukaryota</taxon>
        <taxon>Metazoa</taxon>
        <taxon>Ecdysozoa</taxon>
        <taxon>Arthropoda</taxon>
        <taxon>Hexapoda</taxon>
        <taxon>Insecta</taxon>
        <taxon>Pterygota</taxon>
        <taxon>Neoptera</taxon>
        <taxon>Polyneoptera</taxon>
        <taxon>Orthoptera</taxon>
        <taxon>Ensifera</taxon>
        <taxon>Gryllidea</taxon>
        <taxon>Grylloidea</taxon>
        <taxon>Gryllidae</taxon>
        <taxon>Gryllinae</taxon>
        <taxon>Gryllus</taxon>
    </lineage>
</organism>
<sequence>MAFDKLHILPIAVFVLFPATFLITYIVAVLLKHVEAEFPYISDTGTYSPESCVFGQLLNFGTMLMASVVYVRFQQVQEYFKTYPLHVSVRKLNKCGVWFGLISCLGLSFVANFQETNVITVHLTGAFMCFGFGTLYFWVQAICSYYMQPLANSIFVAHLRLALAMICSVFFILLSITGVISHLQFHGANPRKWYPVDGGWELHVISTVSEWIVAIAFCIFILSFSQEFQSLSMEAKIVLLTERIETSDVNDTSPFVPHTSADEVDVIVRQKSNQHSVVIIASSQAHCNHSSGVESPDNSEGLRDGYSEPGVSTPEVMHSARCSRPSECGSEQSSEHVPQVPHSVVIIAASQECGNSLGECNINESEQPVVPETQQESDILPSKLLSLSLSLLVAAFFQAIRCLQELIEDTFRTLHCDLDLE</sequence>
<evidence type="ECO:0000256" key="2">
    <source>
        <dbReference type="ARBA" id="ARBA00006565"/>
    </source>
</evidence>
<comment type="similarity">
    <text evidence="2">Belongs to the DRAM/TMEM150 family.</text>
</comment>
<feature type="transmembrane region" description="Helical" evidence="6">
    <location>
        <begin position="92"/>
        <end position="113"/>
    </location>
</feature>
<keyword evidence="9" id="KW-1185">Reference proteome</keyword>
<dbReference type="InterPro" id="IPR050911">
    <property type="entry name" value="DRAM/TMEM150_Autophagy_Mod"/>
</dbReference>
<evidence type="ECO:0000313" key="8">
    <source>
        <dbReference type="EMBL" id="KAK7863987.1"/>
    </source>
</evidence>
<keyword evidence="4 6" id="KW-1133">Transmembrane helix</keyword>
<dbReference type="AlphaFoldDB" id="A0AAN9VMY3"/>
<dbReference type="InterPro" id="IPR019402">
    <property type="entry name" value="CWH43_N"/>
</dbReference>
<dbReference type="PANTHER" id="PTHR21324:SF2">
    <property type="entry name" value="EG:22E5.9 PROTEIN"/>
    <property type="match status" value="1"/>
</dbReference>